<evidence type="ECO:0000313" key="9">
    <source>
        <dbReference type="EMBL" id="RZC55517.1"/>
    </source>
</evidence>
<keyword evidence="3" id="KW-0808">Transferase</keyword>
<evidence type="ECO:0000256" key="2">
    <source>
        <dbReference type="ARBA" id="ARBA00010271"/>
    </source>
</evidence>
<evidence type="ECO:0000259" key="8">
    <source>
        <dbReference type="Pfam" id="PF03016"/>
    </source>
</evidence>
<evidence type="ECO:0000313" key="10">
    <source>
        <dbReference type="Proteomes" id="UP000316621"/>
    </source>
</evidence>
<keyword evidence="10" id="KW-1185">Reference proteome</keyword>
<comment type="similarity">
    <text evidence="2">Belongs to the glycosyltransferase 47 family.</text>
</comment>
<feature type="transmembrane region" description="Helical" evidence="7">
    <location>
        <begin position="12"/>
        <end position="30"/>
    </location>
</feature>
<feature type="region of interest" description="Disordered" evidence="6">
    <location>
        <begin position="53"/>
        <end position="76"/>
    </location>
</feature>
<feature type="domain" description="Exostosin GT47" evidence="8">
    <location>
        <begin position="159"/>
        <end position="322"/>
    </location>
</feature>
<reference evidence="9 10" key="1">
    <citation type="journal article" date="2018" name="Science">
        <title>The opium poppy genome and morphinan production.</title>
        <authorList>
            <person name="Guo L."/>
            <person name="Winzer T."/>
            <person name="Yang X."/>
            <person name="Li Y."/>
            <person name="Ning Z."/>
            <person name="He Z."/>
            <person name="Teodor R."/>
            <person name="Lu Y."/>
            <person name="Bowser T.A."/>
            <person name="Graham I.A."/>
            <person name="Ye K."/>
        </authorList>
    </citation>
    <scope>NUCLEOTIDE SEQUENCE [LARGE SCALE GENOMIC DNA]</scope>
    <source>
        <strain evidence="10">cv. HN1</strain>
        <tissue evidence="9">Leaves</tissue>
    </source>
</reference>
<feature type="domain" description="Exostosin GT47" evidence="8">
    <location>
        <begin position="847"/>
        <end position="1128"/>
    </location>
</feature>
<dbReference type="SUPFAM" id="SSF53756">
    <property type="entry name" value="UDP-Glycosyltransferase/glycogen phosphorylase"/>
    <property type="match status" value="1"/>
</dbReference>
<dbReference type="Gene3D" id="3.40.50.2000">
    <property type="entry name" value="Glycogen Phosphorylase B"/>
    <property type="match status" value="2"/>
</dbReference>
<dbReference type="CDD" id="cd01635">
    <property type="entry name" value="Glycosyltransferase_GTB-type"/>
    <property type="match status" value="2"/>
</dbReference>
<proteinExistence type="inferred from homology"/>
<evidence type="ECO:0000256" key="5">
    <source>
        <dbReference type="ARBA" id="ARBA00023034"/>
    </source>
</evidence>
<protein>
    <recommendedName>
        <fullName evidence="8">Exostosin GT47 domain-containing protein</fullName>
    </recommendedName>
</protein>
<keyword evidence="4" id="KW-0735">Signal-anchor</keyword>
<dbReference type="InterPro" id="IPR040911">
    <property type="entry name" value="Exostosin_GT47"/>
</dbReference>
<keyword evidence="5" id="KW-0333">Golgi apparatus</keyword>
<accession>A0A4Y7J3X8</accession>
<evidence type="ECO:0000256" key="1">
    <source>
        <dbReference type="ARBA" id="ARBA00004323"/>
    </source>
</evidence>
<evidence type="ECO:0000256" key="6">
    <source>
        <dbReference type="SAM" id="MobiDB-lite"/>
    </source>
</evidence>
<gene>
    <name evidence="9" type="ORF">C5167_014387</name>
</gene>
<dbReference type="Pfam" id="PF03016">
    <property type="entry name" value="Exostosin_GT47"/>
    <property type="match status" value="3"/>
</dbReference>
<evidence type="ECO:0000256" key="3">
    <source>
        <dbReference type="ARBA" id="ARBA00022676"/>
    </source>
</evidence>
<keyword evidence="3" id="KW-0328">Glycosyltransferase</keyword>
<sequence length="1180" mass="135264">MADSRLMNYKTPLIVFTSLLLLVILYLSPYNNHNFIINKDFVSSNITSSTNSFTLNQNPQDNGTLSTSSTSTSDNTHIREKLTSSERIEDDLARARAAIRVAAQTRNYTSNKVQDFIPRGPTYRNPHAFHQSYIEMEKTFKIWSYKEGELPLAAAVTSETPDNLFKNVIRVLCNANSSETFQPKRDVSLPEISLVTRTLVTSTQSRGSGSNHSILGFFAGGAHGPIRKMLIEHWKDKDDALQVHEYLPKGTDYGELMAKTKFCLCPSGYEVASPRVVEAIHASCVPVIISDHYVLPFSDVLDWSQFSVQVPMEKIPELKSILLGISDEKYLKLQKRVRQVQRHFTINHPAKRFDVIHMILHSVWLRRLNFRLPASYIEMEKTFRIWTYKEGEVPMVHDGPHSTLYSIEGQFIDEMERDENRFAAGNMDEAHAFFLPFSVANMVRSLYEPPSGIRVPYIHVVADYVRVVSEKYHYWNRSSGGDHFMVSCHDWAPAITRETPNQIFKNVIRVLCNANSTEGFQPKRDVSLPEIYLVARTLATATQFRKDGVNHPILGFFAGGAHGAIRKMLIEHWKDKDDALQVHEYLPKGQDYGELMAQSKFCLCPSGYEVASPRVVEAIHAGCVPVIISDHYVLPFGDVLDWSEFSVQIPVEKIPEMKTMLLSISDEKYHRLQKNVRLVKKHFIINRPARRFDVFHMTLHSIWLRQYNNLMISYKTPLIVFTSLLLLGILYLSPYNNHQFIINTDFFSSSSNTSSTPFILYQRPKDLSFVSPLLAASSTTNGDKGIHTRNELTGLGRIEDELARARAAIRKAARTRNYTSNKVQDFIPSGSVFRNPYSFHQSYIEMEKTFKIWTYKEGELPMVHNGPHSTLYAIEGQFIDEMERDKNPFAAKTTEEAHAFFLPFSVGNIVTALYKPLVYAREPYINVVSDYVRVVSEKYQYWNRSSGRDHFMVSCHDWAPFVTKEAPNKLFENVIRVLCNANSSEGFQPKRDATLPEIYLVARTLETATQYRKTGLNRSILGFFAGGVHGNIRKILMEHWKDKDKELQVREYLPKGQDYGELMAKSKFCLCPSGYEVASPRVVEAIHAGCVPVIISDHYVLPFSDVLDWSQFSVEVPVNKIPELKTILLAISDEKYLKLQRNVRMVKRHFIINRPAQRFDVFHMILHSIWLRRLNFHLPT</sequence>
<evidence type="ECO:0000256" key="7">
    <source>
        <dbReference type="SAM" id="Phobius"/>
    </source>
</evidence>
<evidence type="ECO:0000256" key="4">
    <source>
        <dbReference type="ARBA" id="ARBA00022968"/>
    </source>
</evidence>
<dbReference type="InterPro" id="IPR004263">
    <property type="entry name" value="Exostosin"/>
</dbReference>
<name>A0A4Y7J3X8_PAPSO</name>
<dbReference type="AlphaFoldDB" id="A0A4Y7J3X8"/>
<dbReference type="Gramene" id="RZC55517">
    <property type="protein sequence ID" value="RZC55517"/>
    <property type="gene ID" value="C5167_014387"/>
</dbReference>
<feature type="domain" description="Exostosin GT47" evidence="8">
    <location>
        <begin position="380"/>
        <end position="661"/>
    </location>
</feature>
<keyword evidence="7" id="KW-0812">Transmembrane</keyword>
<dbReference type="PANTHER" id="PTHR11062:SF124">
    <property type="entry name" value="XYLOGALACTURONAN BETA-1,3-XYLOSYLTRANSFERASE"/>
    <property type="match status" value="1"/>
</dbReference>
<dbReference type="PANTHER" id="PTHR11062">
    <property type="entry name" value="EXOSTOSIN HEPARAN SULFATE GLYCOSYLTRANSFERASE -RELATED"/>
    <property type="match status" value="1"/>
</dbReference>
<keyword evidence="7" id="KW-0472">Membrane</keyword>
<keyword evidence="7" id="KW-1133">Transmembrane helix</keyword>
<organism evidence="9 10">
    <name type="scientific">Papaver somniferum</name>
    <name type="common">Opium poppy</name>
    <dbReference type="NCBI Taxonomy" id="3469"/>
    <lineage>
        <taxon>Eukaryota</taxon>
        <taxon>Viridiplantae</taxon>
        <taxon>Streptophyta</taxon>
        <taxon>Embryophyta</taxon>
        <taxon>Tracheophyta</taxon>
        <taxon>Spermatophyta</taxon>
        <taxon>Magnoliopsida</taxon>
        <taxon>Ranunculales</taxon>
        <taxon>Papaveraceae</taxon>
        <taxon>Papaveroideae</taxon>
        <taxon>Papaver</taxon>
    </lineage>
</organism>
<dbReference type="Proteomes" id="UP000316621">
    <property type="component" value="Chromosome 3"/>
</dbReference>
<dbReference type="GO" id="GO:0000139">
    <property type="term" value="C:Golgi membrane"/>
    <property type="evidence" value="ECO:0007669"/>
    <property type="project" value="UniProtKB-SubCell"/>
</dbReference>
<feature type="compositionally biased region" description="Low complexity" evidence="6">
    <location>
        <begin position="64"/>
        <end position="75"/>
    </location>
</feature>
<dbReference type="GO" id="GO:0016757">
    <property type="term" value="F:glycosyltransferase activity"/>
    <property type="evidence" value="ECO:0007669"/>
    <property type="project" value="UniProtKB-KW"/>
</dbReference>
<comment type="subcellular location">
    <subcellularLocation>
        <location evidence="1">Golgi apparatus membrane</location>
        <topology evidence="1">Single-pass type II membrane protein</topology>
    </subcellularLocation>
</comment>
<dbReference type="EMBL" id="CM010717">
    <property type="protein sequence ID" value="RZC55517.1"/>
    <property type="molecule type" value="Genomic_DNA"/>
</dbReference>